<comment type="caution">
    <text evidence="2">The sequence shown here is derived from an EMBL/GenBank/DDBJ whole genome shotgun (WGS) entry which is preliminary data.</text>
</comment>
<organism evidence="2 3">
    <name type="scientific">Pararhodobacter zhoushanensis</name>
    <dbReference type="NCBI Taxonomy" id="2479545"/>
    <lineage>
        <taxon>Bacteria</taxon>
        <taxon>Pseudomonadati</taxon>
        <taxon>Pseudomonadota</taxon>
        <taxon>Alphaproteobacteria</taxon>
        <taxon>Rhodobacterales</taxon>
        <taxon>Paracoccaceae</taxon>
        <taxon>Pararhodobacter</taxon>
    </lineage>
</organism>
<proteinExistence type="predicted"/>
<evidence type="ECO:0000256" key="1">
    <source>
        <dbReference type="SAM" id="MobiDB-lite"/>
    </source>
</evidence>
<accession>A0ABT3GVS9</accession>
<keyword evidence="3" id="KW-1185">Reference proteome</keyword>
<dbReference type="RefSeq" id="WP_264504733.1">
    <property type="nucleotide sequence ID" value="NZ_JAPDFL010000001.1"/>
</dbReference>
<feature type="compositionally biased region" description="Low complexity" evidence="1">
    <location>
        <begin position="191"/>
        <end position="239"/>
    </location>
</feature>
<gene>
    <name evidence="2" type="ORF">OKW52_05010</name>
</gene>
<dbReference type="PROSITE" id="PS51257">
    <property type="entry name" value="PROKAR_LIPOPROTEIN"/>
    <property type="match status" value="1"/>
</dbReference>
<feature type="region of interest" description="Disordered" evidence="1">
    <location>
        <begin position="191"/>
        <end position="246"/>
    </location>
</feature>
<dbReference type="EMBL" id="JAPDFL010000001">
    <property type="protein sequence ID" value="MCW1931636.1"/>
    <property type="molecule type" value="Genomic_DNA"/>
</dbReference>
<evidence type="ECO:0000313" key="2">
    <source>
        <dbReference type="EMBL" id="MCW1931636.1"/>
    </source>
</evidence>
<reference evidence="2 3" key="1">
    <citation type="submission" date="2022-10" db="EMBL/GenBank/DDBJ databases">
        <title>Pararhodobacter sp. nov., isolated from marine algae.</title>
        <authorList>
            <person name="Choi B.J."/>
            <person name="Kim J.M."/>
            <person name="Lee J.K."/>
            <person name="Choi D.G."/>
            <person name="Jeon C.O."/>
        </authorList>
    </citation>
    <scope>NUCLEOTIDE SEQUENCE [LARGE SCALE GENOMIC DNA]</scope>
    <source>
        <strain evidence="2 3">ZQ420</strain>
    </source>
</reference>
<evidence type="ECO:0000313" key="3">
    <source>
        <dbReference type="Proteomes" id="UP001208938"/>
    </source>
</evidence>
<protein>
    <recommendedName>
        <fullName evidence="4">DUF3313 domain-containing protein</fullName>
    </recommendedName>
</protein>
<name>A0ABT3GVS9_9RHOB</name>
<evidence type="ECO:0008006" key="4">
    <source>
        <dbReference type="Google" id="ProtNLM"/>
    </source>
</evidence>
<dbReference type="Proteomes" id="UP001208938">
    <property type="component" value="Unassembled WGS sequence"/>
</dbReference>
<sequence>MAIARNTLKTTLAAGLLALMAACSRDGTQLEDMRAEFSDFRLCYNIVTTNDTVQGPLSREANLDDFADVMRDEIDRRFGRYEGDRLYHIAIHMDAYVLAVPGIPIVASPRSALIISTNLWDDRLGRPLNEEPEQFTILESAGGSSIVGSGLTQNAEQQMAALAANAALRIETWMLEHPEWFEHAGDETAPADAAAAGTDAPAPAASTPDDTAVVLPADAAATPAADPTGTAAAADGTAPQRGCGRR</sequence>